<dbReference type="AlphaFoldDB" id="A0A6I9X8P1"/>
<feature type="region of interest" description="Disordered" evidence="1">
    <location>
        <begin position="47"/>
        <end position="193"/>
    </location>
</feature>
<organism evidence="2 3">
    <name type="scientific">Thamnophis sirtalis</name>
    <dbReference type="NCBI Taxonomy" id="35019"/>
    <lineage>
        <taxon>Eukaryota</taxon>
        <taxon>Metazoa</taxon>
        <taxon>Chordata</taxon>
        <taxon>Craniata</taxon>
        <taxon>Vertebrata</taxon>
        <taxon>Euteleostomi</taxon>
        <taxon>Lepidosauria</taxon>
        <taxon>Squamata</taxon>
        <taxon>Bifurcata</taxon>
        <taxon>Unidentata</taxon>
        <taxon>Episquamata</taxon>
        <taxon>Toxicofera</taxon>
        <taxon>Serpentes</taxon>
        <taxon>Colubroidea</taxon>
        <taxon>Colubridae</taxon>
        <taxon>Natricinae</taxon>
        <taxon>Thamnophis</taxon>
    </lineage>
</organism>
<feature type="compositionally biased region" description="Basic and acidic residues" evidence="1">
    <location>
        <begin position="120"/>
        <end position="160"/>
    </location>
</feature>
<name>A0A6I9X8P1_9SAUR</name>
<dbReference type="RefSeq" id="XP_013910706.1">
    <property type="nucleotide sequence ID" value="XM_014055231.1"/>
</dbReference>
<evidence type="ECO:0000256" key="1">
    <source>
        <dbReference type="SAM" id="MobiDB-lite"/>
    </source>
</evidence>
<keyword evidence="2" id="KW-1185">Reference proteome</keyword>
<dbReference type="Proteomes" id="UP000504617">
    <property type="component" value="Unplaced"/>
</dbReference>
<evidence type="ECO:0000313" key="2">
    <source>
        <dbReference type="Proteomes" id="UP000504617"/>
    </source>
</evidence>
<feature type="compositionally biased region" description="Basic residues" evidence="1">
    <location>
        <begin position="647"/>
        <end position="665"/>
    </location>
</feature>
<protein>
    <submittedName>
        <fullName evidence="3">Uncharacterized protein LOC106540188</fullName>
    </submittedName>
</protein>
<reference evidence="3" key="1">
    <citation type="submission" date="2025-08" db="UniProtKB">
        <authorList>
            <consortium name="RefSeq"/>
        </authorList>
    </citation>
    <scope>IDENTIFICATION</scope>
</reference>
<feature type="region of interest" description="Disordered" evidence="1">
    <location>
        <begin position="517"/>
        <end position="676"/>
    </location>
</feature>
<sequence>MDRGFFPRRPRFPRRCHDQWFYQNYMPNENYWMDAWDMPQNQFPEGAPPWWNQHHPEQEGPYNVGFDNYTQSSYPRRPYRGHPYRRFKKTSSKGRGNFQNPSSSRLNNVQPKKTFAKVKKQAEDSKKFKQDKENTATSVKKDVPSKVKPKDSQPDEESPRQTDSVASPEAVAEEESPSGIKKNNPHTQNEDIVLDKLKDCEATEDLLSQIVSILSPGVSTEDKTSSCNADVLQNIEEKDSVLTETSAKQNDTDHCQACVAPALDSSSLPSTPIDVHCKPVLVTEKDNELIETSAKQTDIDDSQAYAVAPALDSSSLPSTPIDVHCEPVLVRGNDIGLIETSAKQTDTDVSLADVVAPVLESFSLPSTHNDTHCEPVLVREKDNGLTETSTKQNDTGDSQAYAVAPALESFNLPSTPIDVHCEPVVVTEKDNELTETSAKQNDTGHSQAYAVAPALDSSSLPSTLKDIRSVPVLMRRKVIGLAENHRAWAPEDYQEPPWNMNQADQYLKGSERYKDSVSTSISSNEKHNIESLAKSKSSSPKIHHSINSKHSSTNKTSRDLRCQSPRSCARQERSSRSSGKRDPSTERQNRSSELSYRREHRSGSSHKQEDSPQRDKRRSKSPYRQEQFSQKRGCSPKTSLVQEHGVKSVRKRKHSSNSPPKKKQNSKSQKLDRYFR</sequence>
<evidence type="ECO:0000313" key="3">
    <source>
        <dbReference type="RefSeq" id="XP_013910706.1"/>
    </source>
</evidence>
<dbReference type="KEGG" id="tsr:106540188"/>
<dbReference type="OrthoDB" id="9398238at2759"/>
<dbReference type="GeneID" id="106540188"/>
<gene>
    <name evidence="3" type="primary">LOC106540188</name>
</gene>
<proteinExistence type="predicted"/>
<feature type="compositionally biased region" description="Basic residues" evidence="1">
    <location>
        <begin position="77"/>
        <end position="92"/>
    </location>
</feature>
<accession>A0A6I9X8P1</accession>
<feature type="compositionally biased region" description="Polar residues" evidence="1">
    <location>
        <begin position="93"/>
        <end position="111"/>
    </location>
</feature>
<feature type="compositionally biased region" description="Polar residues" evidence="1">
    <location>
        <begin position="622"/>
        <end position="641"/>
    </location>
</feature>
<feature type="compositionally biased region" description="Basic and acidic residues" evidence="1">
    <location>
        <begin position="569"/>
        <end position="590"/>
    </location>
</feature>